<dbReference type="KEGG" id="mtw:CQW49_01730"/>
<organism evidence="1 2">
    <name type="scientific">Methylosinus trichosporium (strain ATCC 35070 / NCIMB 11131 / UNIQEM 75 / OB3b)</name>
    <dbReference type="NCBI Taxonomy" id="595536"/>
    <lineage>
        <taxon>Bacteria</taxon>
        <taxon>Pseudomonadati</taxon>
        <taxon>Pseudomonadota</taxon>
        <taxon>Alphaproteobacteria</taxon>
        <taxon>Hyphomicrobiales</taxon>
        <taxon>Methylocystaceae</taxon>
        <taxon>Methylosinus</taxon>
    </lineage>
</organism>
<name>A0A2D2CVP3_METT3</name>
<reference evidence="2" key="1">
    <citation type="submission" date="2017-10" db="EMBL/GenBank/DDBJ databases">
        <title>Completed PacBio SMRT sequence of Methylosinus trichosporium OB3b reveals presence of a third large plasmid.</title>
        <authorList>
            <person name="Charles T.C."/>
            <person name="Lynch M.D.J."/>
            <person name="Heil J.R."/>
            <person name="Cheng J."/>
        </authorList>
    </citation>
    <scope>NUCLEOTIDE SEQUENCE [LARGE SCALE GENOMIC DNA]</scope>
    <source>
        <strain evidence="2">OB3b</strain>
    </source>
</reference>
<dbReference type="STRING" id="595536.GCA_000178815_00597"/>
<keyword evidence="2" id="KW-1185">Reference proteome</keyword>
<dbReference type="SUPFAM" id="SSF53300">
    <property type="entry name" value="vWA-like"/>
    <property type="match status" value="1"/>
</dbReference>
<gene>
    <name evidence="1" type="ORF">CQW49_01730</name>
</gene>
<dbReference type="EMBL" id="CP023737">
    <property type="protein sequence ID" value="ATQ66755.1"/>
    <property type="molecule type" value="Genomic_DNA"/>
</dbReference>
<dbReference type="AlphaFoldDB" id="A0A2D2CVP3"/>
<evidence type="ECO:0000313" key="1">
    <source>
        <dbReference type="EMBL" id="ATQ66755.1"/>
    </source>
</evidence>
<protein>
    <recommendedName>
        <fullName evidence="3">VWA domain-containing protein</fullName>
    </recommendedName>
</protein>
<evidence type="ECO:0008006" key="3">
    <source>
        <dbReference type="Google" id="ProtNLM"/>
    </source>
</evidence>
<dbReference type="RefSeq" id="WP_024749369.1">
    <property type="nucleotide sequence ID" value="NZ_ADVE02000001.1"/>
</dbReference>
<dbReference type="Proteomes" id="UP000230709">
    <property type="component" value="Chromosome"/>
</dbReference>
<accession>A0A2D2CVP3</accession>
<proteinExistence type="predicted"/>
<dbReference type="InterPro" id="IPR036465">
    <property type="entry name" value="vWFA_dom_sf"/>
</dbReference>
<evidence type="ECO:0000313" key="2">
    <source>
        <dbReference type="Proteomes" id="UP000230709"/>
    </source>
</evidence>
<sequence length="236" mass="24692">MSDDEGKAQLPRSAGSGAVDAFIETARRVAVDASEDCGRLIFALDATMSRQPTWDLAQSIQTRMFDTAASLGGLRVQLVFFRGFGECRASHFVDGGQGLAALMARISCRGGQTQIEKVLRHTLDEAAGKRVGALVFVGDAMEENADRLCVLAGRLGLVGVKAFMFHEGGDATAGAVFREIARLSGGAYAAFDASAPRRLAELLAAAAAYAAGGRPALERRAGAGEEAARLLLAQMG</sequence>